<keyword evidence="9 12" id="KW-0472">Membrane</keyword>
<dbReference type="GO" id="GO:0005249">
    <property type="term" value="F:voltage-gated potassium channel activity"/>
    <property type="evidence" value="ECO:0007669"/>
    <property type="project" value="InterPro"/>
</dbReference>
<dbReference type="GO" id="GO:0008076">
    <property type="term" value="C:voltage-gated potassium channel complex"/>
    <property type="evidence" value="ECO:0007669"/>
    <property type="project" value="InterPro"/>
</dbReference>
<dbReference type="AlphaFoldDB" id="A0A423UL81"/>
<feature type="transmembrane region" description="Helical" evidence="12">
    <location>
        <begin position="118"/>
        <end position="140"/>
    </location>
</feature>
<evidence type="ECO:0000256" key="2">
    <source>
        <dbReference type="ARBA" id="ARBA00022448"/>
    </source>
</evidence>
<gene>
    <name evidence="14" type="ORF">DMP12_05455</name>
</gene>
<organism evidence="14 15">
    <name type="scientific">Gordonibacter urolithinfaciens</name>
    <dbReference type="NCBI Taxonomy" id="1335613"/>
    <lineage>
        <taxon>Bacteria</taxon>
        <taxon>Bacillati</taxon>
        <taxon>Actinomycetota</taxon>
        <taxon>Coriobacteriia</taxon>
        <taxon>Eggerthellales</taxon>
        <taxon>Eggerthellaceae</taxon>
        <taxon>Gordonibacter</taxon>
    </lineage>
</organism>
<dbReference type="Pfam" id="PF00520">
    <property type="entry name" value="Ion_trans"/>
    <property type="match status" value="1"/>
</dbReference>
<evidence type="ECO:0000256" key="5">
    <source>
        <dbReference type="ARBA" id="ARBA00022826"/>
    </source>
</evidence>
<name>A0A423UL81_9ACTN</name>
<keyword evidence="3" id="KW-0633">Potassium transport</keyword>
<evidence type="ECO:0000259" key="13">
    <source>
        <dbReference type="Pfam" id="PF00520"/>
    </source>
</evidence>
<dbReference type="Proteomes" id="UP000285258">
    <property type="component" value="Unassembled WGS sequence"/>
</dbReference>
<comment type="subcellular location">
    <subcellularLocation>
        <location evidence="1">Membrane</location>
        <topology evidence="1">Multi-pass membrane protein</topology>
    </subcellularLocation>
</comment>
<feature type="domain" description="Ion transport" evidence="13">
    <location>
        <begin position="40"/>
        <end position="259"/>
    </location>
</feature>
<proteinExistence type="predicted"/>
<feature type="transmembrane region" description="Helical" evidence="12">
    <location>
        <begin position="233"/>
        <end position="259"/>
    </location>
</feature>
<dbReference type="Gene3D" id="1.10.287.70">
    <property type="match status" value="1"/>
</dbReference>
<keyword evidence="7 12" id="KW-1133">Transmembrane helix</keyword>
<keyword evidence="4 12" id="KW-0812">Transmembrane</keyword>
<evidence type="ECO:0000313" key="14">
    <source>
        <dbReference type="EMBL" id="ROT90463.1"/>
    </source>
</evidence>
<evidence type="ECO:0000256" key="8">
    <source>
        <dbReference type="ARBA" id="ARBA00023065"/>
    </source>
</evidence>
<keyword evidence="10" id="KW-0407">Ion channel</keyword>
<protein>
    <submittedName>
        <fullName evidence="14">Ion transporter</fullName>
    </submittedName>
</protein>
<feature type="compositionally biased region" description="Acidic residues" evidence="11">
    <location>
        <begin position="290"/>
        <end position="302"/>
    </location>
</feature>
<keyword evidence="8" id="KW-0406">Ion transport</keyword>
<evidence type="ECO:0000256" key="1">
    <source>
        <dbReference type="ARBA" id="ARBA00004141"/>
    </source>
</evidence>
<dbReference type="EMBL" id="QIBW01000005">
    <property type="protein sequence ID" value="ROT90463.1"/>
    <property type="molecule type" value="Genomic_DNA"/>
</dbReference>
<evidence type="ECO:0000256" key="12">
    <source>
        <dbReference type="SAM" id="Phobius"/>
    </source>
</evidence>
<evidence type="ECO:0000256" key="9">
    <source>
        <dbReference type="ARBA" id="ARBA00023136"/>
    </source>
</evidence>
<feature type="compositionally biased region" description="Basic and acidic residues" evidence="11">
    <location>
        <begin position="272"/>
        <end position="289"/>
    </location>
</feature>
<dbReference type="SUPFAM" id="SSF81324">
    <property type="entry name" value="Voltage-gated potassium channels"/>
    <property type="match status" value="1"/>
</dbReference>
<dbReference type="InterPro" id="IPR005821">
    <property type="entry name" value="Ion_trans_dom"/>
</dbReference>
<evidence type="ECO:0000256" key="11">
    <source>
        <dbReference type="SAM" id="MobiDB-lite"/>
    </source>
</evidence>
<keyword evidence="2" id="KW-0813">Transport</keyword>
<comment type="caution">
    <text evidence="14">The sequence shown here is derived from an EMBL/GenBank/DDBJ whole genome shotgun (WGS) entry which is preliminary data.</text>
</comment>
<evidence type="ECO:0000256" key="6">
    <source>
        <dbReference type="ARBA" id="ARBA00022958"/>
    </source>
</evidence>
<evidence type="ECO:0000256" key="4">
    <source>
        <dbReference type="ARBA" id="ARBA00022692"/>
    </source>
</evidence>
<accession>A0A423UL81</accession>
<feature type="region of interest" description="Disordered" evidence="11">
    <location>
        <begin position="272"/>
        <end position="302"/>
    </location>
</feature>
<feature type="transmembrane region" description="Helical" evidence="12">
    <location>
        <begin position="172"/>
        <end position="191"/>
    </location>
</feature>
<keyword evidence="6" id="KW-0630">Potassium</keyword>
<reference evidence="15" key="1">
    <citation type="submission" date="2018-05" db="EMBL/GenBank/DDBJ databases">
        <title>Genome Sequencing of selected type strains of the family Eggerthellaceae.</title>
        <authorList>
            <person name="Danylec N."/>
            <person name="Stoll D.A."/>
            <person name="Doetsch A."/>
            <person name="Huch M."/>
        </authorList>
    </citation>
    <scope>NUCLEOTIDE SEQUENCE [LARGE SCALE GENOMIC DNA]</scope>
    <source>
        <strain evidence="15">DSM 27213</strain>
    </source>
</reference>
<dbReference type="GO" id="GO:0001508">
    <property type="term" value="P:action potential"/>
    <property type="evidence" value="ECO:0007669"/>
    <property type="project" value="TreeGrafter"/>
</dbReference>
<evidence type="ECO:0000313" key="15">
    <source>
        <dbReference type="Proteomes" id="UP000285258"/>
    </source>
</evidence>
<evidence type="ECO:0000256" key="3">
    <source>
        <dbReference type="ARBA" id="ARBA00022538"/>
    </source>
</evidence>
<evidence type="ECO:0000256" key="10">
    <source>
        <dbReference type="ARBA" id="ARBA00023303"/>
    </source>
</evidence>
<dbReference type="PANTHER" id="PTHR11537:SF254">
    <property type="entry name" value="POTASSIUM VOLTAGE-GATED CHANNEL PROTEIN SHAB"/>
    <property type="match status" value="1"/>
</dbReference>
<dbReference type="RefSeq" id="WP_096226726.1">
    <property type="nucleotide sequence ID" value="NZ_CP168029.1"/>
</dbReference>
<keyword evidence="5" id="KW-0631">Potassium channel</keyword>
<evidence type="ECO:0000256" key="7">
    <source>
        <dbReference type="ARBA" id="ARBA00022989"/>
    </source>
</evidence>
<dbReference type="PANTHER" id="PTHR11537">
    <property type="entry name" value="VOLTAGE-GATED POTASSIUM CHANNEL"/>
    <property type="match status" value="1"/>
</dbReference>
<dbReference type="InterPro" id="IPR028325">
    <property type="entry name" value="VG_K_chnl"/>
</dbReference>
<feature type="transmembrane region" description="Helical" evidence="12">
    <location>
        <begin position="35"/>
        <end position="56"/>
    </location>
</feature>
<sequence>MAKREELLERRLAQASPFKRQAFLALEDVRAARGAARAVGIALFALIVANALLVFAEPQLDVSSGVSHAMLVFGLASSACFAVEYGARLWVADFVHPCCGPVKARLRYALSPMGLVDLLAFLPGLLVLAVPVSASALNAARIIRLLRLVKLSRYMRGLRSIARVFAKRRQEIVAAFTVLGLLTVTASVLMFEVEHPVQPDKFDSVLTGMYWAMTTITSTGYGDLVPLTAAGRLVGFLTMLLSIGVVAIPAGIFSAGFVAEFRAQDARARARCGADEGDVRDGDGERGDGCCEDGVEADADDL</sequence>
<dbReference type="PRINTS" id="PR00169">
    <property type="entry name" value="KCHANNEL"/>
</dbReference>